<sequence length="51" mass="6064">MRLFLGFARFLKILFLCLTTKVLWEADPTRLPTHSQHINQMVTWPSRCCDQ</sequence>
<name>A0A0E9SFE9_ANGAN</name>
<keyword evidence="1" id="KW-0732">Signal</keyword>
<feature type="chain" id="PRO_5002432173" evidence="1">
    <location>
        <begin position="27"/>
        <end position="51"/>
    </location>
</feature>
<evidence type="ECO:0000313" key="2">
    <source>
        <dbReference type="EMBL" id="JAH40109.1"/>
    </source>
</evidence>
<dbReference type="AlphaFoldDB" id="A0A0E9SFE9"/>
<dbReference type="EMBL" id="GBXM01068468">
    <property type="protein sequence ID" value="JAH40109.1"/>
    <property type="molecule type" value="Transcribed_RNA"/>
</dbReference>
<reference evidence="2" key="2">
    <citation type="journal article" date="2015" name="Fish Shellfish Immunol.">
        <title>Early steps in the European eel (Anguilla anguilla)-Vibrio vulnificus interaction in the gills: Role of the RtxA13 toxin.</title>
        <authorList>
            <person name="Callol A."/>
            <person name="Pajuelo D."/>
            <person name="Ebbesson L."/>
            <person name="Teles M."/>
            <person name="MacKenzie S."/>
            <person name="Amaro C."/>
        </authorList>
    </citation>
    <scope>NUCLEOTIDE SEQUENCE</scope>
</reference>
<organism evidence="2">
    <name type="scientific">Anguilla anguilla</name>
    <name type="common">European freshwater eel</name>
    <name type="synonym">Muraena anguilla</name>
    <dbReference type="NCBI Taxonomy" id="7936"/>
    <lineage>
        <taxon>Eukaryota</taxon>
        <taxon>Metazoa</taxon>
        <taxon>Chordata</taxon>
        <taxon>Craniata</taxon>
        <taxon>Vertebrata</taxon>
        <taxon>Euteleostomi</taxon>
        <taxon>Actinopterygii</taxon>
        <taxon>Neopterygii</taxon>
        <taxon>Teleostei</taxon>
        <taxon>Anguilliformes</taxon>
        <taxon>Anguillidae</taxon>
        <taxon>Anguilla</taxon>
    </lineage>
</organism>
<proteinExistence type="predicted"/>
<accession>A0A0E9SFE9</accession>
<reference evidence="2" key="1">
    <citation type="submission" date="2014-11" db="EMBL/GenBank/DDBJ databases">
        <authorList>
            <person name="Amaro Gonzalez C."/>
        </authorList>
    </citation>
    <scope>NUCLEOTIDE SEQUENCE</scope>
</reference>
<feature type="signal peptide" evidence="1">
    <location>
        <begin position="1"/>
        <end position="26"/>
    </location>
</feature>
<protein>
    <submittedName>
        <fullName evidence="2">Uncharacterized protein</fullName>
    </submittedName>
</protein>
<evidence type="ECO:0000256" key="1">
    <source>
        <dbReference type="SAM" id="SignalP"/>
    </source>
</evidence>